<feature type="chain" id="PRO_5012580110" description="DUF4105 domain-containing protein" evidence="1">
    <location>
        <begin position="43"/>
        <end position="229"/>
    </location>
</feature>
<evidence type="ECO:0000313" key="3">
    <source>
        <dbReference type="Proteomes" id="UP000197290"/>
    </source>
</evidence>
<dbReference type="Proteomes" id="UP000197290">
    <property type="component" value="Unassembled WGS sequence"/>
</dbReference>
<dbReference type="AlphaFoldDB" id="A0A245ZN22"/>
<keyword evidence="3" id="KW-1185">Reference proteome</keyword>
<sequence length="229" mass="24748">MHPRQINGLSHPPHSDTTSAMTRFVATLAALLLSLAALPAHAAVTITFWSHEFGNHFPHAFFTLRGTPDAGGAPVDLNYGFTPKAITPAILFGPVKGRIDIAKRGYMDGSDAQFSLTLTDAQYASILRLVDEWDETKGDNTYRMNSRNCVHFTQEAARRAGLVQVDFPDLMKKPRSYLKAVAAANAAQVTVVDRHGKEYLAALEAEAATPQPASPPPAMIAPATLEAVR</sequence>
<evidence type="ECO:0000256" key="1">
    <source>
        <dbReference type="SAM" id="SignalP"/>
    </source>
</evidence>
<keyword evidence="1" id="KW-0732">Signal</keyword>
<organism evidence="2 3">
    <name type="scientific">Sphingomonas dokdonensis</name>
    <dbReference type="NCBI Taxonomy" id="344880"/>
    <lineage>
        <taxon>Bacteria</taxon>
        <taxon>Pseudomonadati</taxon>
        <taxon>Pseudomonadota</taxon>
        <taxon>Alphaproteobacteria</taxon>
        <taxon>Sphingomonadales</taxon>
        <taxon>Sphingomonadaceae</taxon>
        <taxon>Sphingomonas</taxon>
    </lineage>
</organism>
<name>A0A245ZN22_9SPHN</name>
<comment type="caution">
    <text evidence="2">The sequence shown here is derived from an EMBL/GenBank/DDBJ whole genome shotgun (WGS) entry which is preliminary data.</text>
</comment>
<dbReference type="EMBL" id="NBBI01000002">
    <property type="protein sequence ID" value="OWK31139.1"/>
    <property type="molecule type" value="Genomic_DNA"/>
</dbReference>
<proteinExistence type="predicted"/>
<evidence type="ECO:0008006" key="4">
    <source>
        <dbReference type="Google" id="ProtNLM"/>
    </source>
</evidence>
<reference evidence="2 3" key="1">
    <citation type="submission" date="2017-03" db="EMBL/GenBank/DDBJ databases">
        <title>Genome sequence of Sphingomonas dokdonensis DSM 21029.</title>
        <authorList>
            <person name="Poehlein A."/>
            <person name="Wuebbeler J.H."/>
            <person name="Steinbuechel A."/>
            <person name="Daniel R."/>
        </authorList>
    </citation>
    <scope>NUCLEOTIDE SEQUENCE [LARGE SCALE GENOMIC DNA]</scope>
    <source>
        <strain evidence="2 3">DSM 21029</strain>
    </source>
</reference>
<protein>
    <recommendedName>
        <fullName evidence="4">DUF4105 domain-containing protein</fullName>
    </recommendedName>
</protein>
<feature type="signal peptide" evidence="1">
    <location>
        <begin position="1"/>
        <end position="42"/>
    </location>
</feature>
<evidence type="ECO:0000313" key="2">
    <source>
        <dbReference type="EMBL" id="OWK31139.1"/>
    </source>
</evidence>
<accession>A0A245ZN22</accession>
<gene>
    <name evidence="2" type="ORF">SPDO_11460</name>
</gene>